<feature type="transmembrane region" description="Helical" evidence="1">
    <location>
        <begin position="303"/>
        <end position="323"/>
    </location>
</feature>
<gene>
    <name evidence="3" type="primary">rsxG</name>
    <name evidence="3" type="ORF">PMAL9190_00009</name>
</gene>
<proteinExistence type="predicted"/>
<feature type="transmembrane region" description="Helical" evidence="1">
    <location>
        <begin position="335"/>
        <end position="359"/>
    </location>
</feature>
<feature type="transmembrane region" description="Helical" evidence="1">
    <location>
        <begin position="187"/>
        <end position="205"/>
    </location>
</feature>
<feature type="domain" description="FMN-binding" evidence="2">
    <location>
        <begin position="82"/>
        <end position="165"/>
    </location>
</feature>
<dbReference type="GO" id="GO:0016020">
    <property type="term" value="C:membrane"/>
    <property type="evidence" value="ECO:0007669"/>
    <property type="project" value="InterPro"/>
</dbReference>
<dbReference type="AlphaFoldDB" id="A0A1Y6M4J4"/>
<sequence>MHLKRDQLEKVAIVATLFILFFAWFLGGLRQDSSVQKTLSQATPSGLVYTAMGQNLWQARARDSNLDANNPTTWLSLATAVGYGGPLEIVTAIDNVGELTGIAITASAETESYLNQVIDSGFVDDFLNKKAQSLPLILPIVDGTSGATLTSKAIHQAILISSQHSARDGLQQTIPPISTSALSMPNWMDGLALVLFIAAIVINQAGFKWKVASRRIIMGVSLIMLGFYAAAPFGLGTVGYLLNGFWVDGVASYTSLMLLLFTVGYLLFSNKNIYCNTVCPFGAAQECIGKLNKAKACKSNHPLMLWFPRILVTFTLALGLYFRSPSSFSFEPFGMAFNMIGGPILFALTILVILTSLFIHKPWCQTLCPITQTMAFLRAMKLWGKSLTKKKRSVRPTKQQEKPHAR</sequence>
<dbReference type="EMBL" id="FYAK01000001">
    <property type="protein sequence ID" value="SMY31496.1"/>
    <property type="molecule type" value="Genomic_DNA"/>
</dbReference>
<dbReference type="InterPro" id="IPR017896">
    <property type="entry name" value="4Fe4S_Fe-S-bd"/>
</dbReference>
<dbReference type="GO" id="GO:0010181">
    <property type="term" value="F:FMN binding"/>
    <property type="evidence" value="ECO:0007669"/>
    <property type="project" value="InterPro"/>
</dbReference>
<evidence type="ECO:0000259" key="2">
    <source>
        <dbReference type="SMART" id="SM00900"/>
    </source>
</evidence>
<organism evidence="3 4">
    <name type="scientific">Photobacterium malacitanum</name>
    <dbReference type="NCBI Taxonomy" id="2204294"/>
    <lineage>
        <taxon>Bacteria</taxon>
        <taxon>Pseudomonadati</taxon>
        <taxon>Pseudomonadota</taxon>
        <taxon>Gammaproteobacteria</taxon>
        <taxon>Vibrionales</taxon>
        <taxon>Vibrionaceae</taxon>
        <taxon>Photobacterium</taxon>
    </lineage>
</organism>
<evidence type="ECO:0000313" key="4">
    <source>
        <dbReference type="Proteomes" id="UP000195963"/>
    </source>
</evidence>
<evidence type="ECO:0000256" key="1">
    <source>
        <dbReference type="SAM" id="Phobius"/>
    </source>
</evidence>
<dbReference type="Proteomes" id="UP000195963">
    <property type="component" value="Unassembled WGS sequence"/>
</dbReference>
<dbReference type="InterPro" id="IPR007329">
    <property type="entry name" value="FMN-bd"/>
</dbReference>
<keyword evidence="1" id="KW-0472">Membrane</keyword>
<feature type="transmembrane region" description="Helical" evidence="1">
    <location>
        <begin position="217"/>
        <end position="238"/>
    </location>
</feature>
<accession>A0A1Y6M4J4</accession>
<dbReference type="Pfam" id="PF12801">
    <property type="entry name" value="Fer4_5"/>
    <property type="match status" value="2"/>
</dbReference>
<evidence type="ECO:0000313" key="3">
    <source>
        <dbReference type="EMBL" id="SMY31496.1"/>
    </source>
</evidence>
<keyword evidence="4" id="KW-1185">Reference proteome</keyword>
<keyword evidence="1" id="KW-0812">Transmembrane</keyword>
<keyword evidence="1" id="KW-1133">Transmembrane helix</keyword>
<name>A0A1Y6M4J4_9GAMM</name>
<dbReference type="Pfam" id="PF04205">
    <property type="entry name" value="FMN_bind"/>
    <property type="match status" value="1"/>
</dbReference>
<reference evidence="4" key="1">
    <citation type="submission" date="2017-06" db="EMBL/GenBank/DDBJ databases">
        <authorList>
            <person name="Rodrigo-Torres L."/>
            <person name="Arahal R.D."/>
            <person name="Lucena T."/>
        </authorList>
    </citation>
    <scope>NUCLEOTIDE SEQUENCE [LARGE SCALE GENOMIC DNA]</scope>
    <source>
        <strain evidence="4">CECT 9190</strain>
    </source>
</reference>
<dbReference type="SMART" id="SM00900">
    <property type="entry name" value="FMN_bind"/>
    <property type="match status" value="1"/>
</dbReference>
<feature type="transmembrane region" description="Helical" evidence="1">
    <location>
        <begin position="12"/>
        <end position="29"/>
    </location>
</feature>
<feature type="transmembrane region" description="Helical" evidence="1">
    <location>
        <begin position="250"/>
        <end position="268"/>
    </location>
</feature>
<protein>
    <submittedName>
        <fullName evidence="3">Electron transport complex subunit RsxG</fullName>
    </submittedName>
</protein>
<dbReference type="RefSeq" id="WP_087843354.1">
    <property type="nucleotide sequence ID" value="NZ_FYAK01000001.1"/>
</dbReference>